<name>A0ACB7S7B3_HYAAI</name>
<dbReference type="Proteomes" id="UP000821845">
    <property type="component" value="Chromosome 5"/>
</dbReference>
<sequence length="199" mass="22030">MSSRSSSTSSSSSSDVDDDFVQAGIAAVLDVANHFQFNPLASSSSGSEANTDSETSSASGNEDEFNEDPRVGNVEWCQCGRCTAMDTGLESVCCREIGRIDALRGDGDDCITMHETFTGACLNIHALQIAYYALIEDHPALVEAPEIHRRYRYTAYRMFARWVWRRLGRRNRMVLPSCVVSAVRAAFPSEEYTGFRYPV</sequence>
<protein>
    <submittedName>
        <fullName evidence="1">Uncharacterized protein</fullName>
    </submittedName>
</protein>
<evidence type="ECO:0000313" key="1">
    <source>
        <dbReference type="EMBL" id="KAH6930410.1"/>
    </source>
</evidence>
<reference evidence="1" key="1">
    <citation type="submission" date="2020-05" db="EMBL/GenBank/DDBJ databases">
        <title>Large-scale comparative analyses of tick genomes elucidate their genetic diversity and vector capacities.</title>
        <authorList>
            <person name="Jia N."/>
            <person name="Wang J."/>
            <person name="Shi W."/>
            <person name="Du L."/>
            <person name="Sun Y."/>
            <person name="Zhan W."/>
            <person name="Jiang J."/>
            <person name="Wang Q."/>
            <person name="Zhang B."/>
            <person name="Ji P."/>
            <person name="Sakyi L.B."/>
            <person name="Cui X."/>
            <person name="Yuan T."/>
            <person name="Jiang B."/>
            <person name="Yang W."/>
            <person name="Lam T.T.-Y."/>
            <person name="Chang Q."/>
            <person name="Ding S."/>
            <person name="Wang X."/>
            <person name="Zhu J."/>
            <person name="Ruan X."/>
            <person name="Zhao L."/>
            <person name="Wei J."/>
            <person name="Que T."/>
            <person name="Du C."/>
            <person name="Cheng J."/>
            <person name="Dai P."/>
            <person name="Han X."/>
            <person name="Huang E."/>
            <person name="Gao Y."/>
            <person name="Liu J."/>
            <person name="Shao H."/>
            <person name="Ye R."/>
            <person name="Li L."/>
            <person name="Wei W."/>
            <person name="Wang X."/>
            <person name="Wang C."/>
            <person name="Yang T."/>
            <person name="Huo Q."/>
            <person name="Li W."/>
            <person name="Guo W."/>
            <person name="Chen H."/>
            <person name="Zhou L."/>
            <person name="Ni X."/>
            <person name="Tian J."/>
            <person name="Zhou Y."/>
            <person name="Sheng Y."/>
            <person name="Liu T."/>
            <person name="Pan Y."/>
            <person name="Xia L."/>
            <person name="Li J."/>
            <person name="Zhao F."/>
            <person name="Cao W."/>
        </authorList>
    </citation>
    <scope>NUCLEOTIDE SEQUENCE</scope>
    <source>
        <strain evidence="1">Hyas-2018</strain>
    </source>
</reference>
<dbReference type="EMBL" id="CM023485">
    <property type="protein sequence ID" value="KAH6930410.1"/>
    <property type="molecule type" value="Genomic_DNA"/>
</dbReference>
<gene>
    <name evidence="1" type="ORF">HPB50_013346</name>
</gene>
<comment type="caution">
    <text evidence="1">The sequence shown here is derived from an EMBL/GenBank/DDBJ whole genome shotgun (WGS) entry which is preliminary data.</text>
</comment>
<keyword evidence="2" id="KW-1185">Reference proteome</keyword>
<evidence type="ECO:0000313" key="2">
    <source>
        <dbReference type="Proteomes" id="UP000821845"/>
    </source>
</evidence>
<accession>A0ACB7S7B3</accession>
<proteinExistence type="predicted"/>
<organism evidence="1 2">
    <name type="scientific">Hyalomma asiaticum</name>
    <name type="common">Tick</name>
    <dbReference type="NCBI Taxonomy" id="266040"/>
    <lineage>
        <taxon>Eukaryota</taxon>
        <taxon>Metazoa</taxon>
        <taxon>Ecdysozoa</taxon>
        <taxon>Arthropoda</taxon>
        <taxon>Chelicerata</taxon>
        <taxon>Arachnida</taxon>
        <taxon>Acari</taxon>
        <taxon>Parasitiformes</taxon>
        <taxon>Ixodida</taxon>
        <taxon>Ixodoidea</taxon>
        <taxon>Ixodidae</taxon>
        <taxon>Hyalomminae</taxon>
        <taxon>Hyalomma</taxon>
    </lineage>
</organism>